<evidence type="ECO:0000313" key="2">
    <source>
        <dbReference type="Proteomes" id="UP000823964"/>
    </source>
</evidence>
<dbReference type="EMBL" id="DXFQ01000003">
    <property type="protein sequence ID" value="HIX18977.1"/>
    <property type="molecule type" value="Genomic_DNA"/>
</dbReference>
<comment type="caution">
    <text evidence="1">The sequence shown here is derived from an EMBL/GenBank/DDBJ whole genome shotgun (WGS) entry which is preliminary data.</text>
</comment>
<feature type="non-terminal residue" evidence="1">
    <location>
        <position position="1"/>
    </location>
</feature>
<dbReference type="Proteomes" id="UP000823964">
    <property type="component" value="Unassembled WGS sequence"/>
</dbReference>
<protein>
    <submittedName>
        <fullName evidence="1">Uncharacterized protein</fullName>
    </submittedName>
</protein>
<reference evidence="1" key="2">
    <citation type="submission" date="2021-04" db="EMBL/GenBank/DDBJ databases">
        <authorList>
            <person name="Gilroy R."/>
        </authorList>
    </citation>
    <scope>NUCLEOTIDE SEQUENCE</scope>
    <source>
        <strain evidence="1">14975</strain>
    </source>
</reference>
<proteinExistence type="predicted"/>
<name>A0A9D1V9E3_9BACT</name>
<sequence length="262" mass="30035">FDTTTHLSMAKTASTSLICRALMPLLGSVLLLGSCNPPPPDYPSTKLVTERRNTLTDDLIALLPADEQSIPEARAEARWLADTAYKASAGIARVNDLYLPGWMGNILVNWGVKERGLCWHYQHDLFRELRRRPLQYFKLGCCVRDRSEGSEHNCVYIAAKGSFWPDAVMLDAWRKNGRLAVDHANTLDLTRWKDLPETTELLTWAYPEGHKVPTESWLSVRIKYQKYMYNFDPRVVSAPQYLRMIENIRRGQIEHPGKPTNY</sequence>
<reference evidence="1" key="1">
    <citation type="journal article" date="2021" name="PeerJ">
        <title>Extensive microbial diversity within the chicken gut microbiome revealed by metagenomics and culture.</title>
        <authorList>
            <person name="Gilroy R."/>
            <person name="Ravi A."/>
            <person name="Getino M."/>
            <person name="Pursley I."/>
            <person name="Horton D.L."/>
            <person name="Alikhan N.F."/>
            <person name="Baker D."/>
            <person name="Gharbi K."/>
            <person name="Hall N."/>
            <person name="Watson M."/>
            <person name="Adriaenssens E.M."/>
            <person name="Foster-Nyarko E."/>
            <person name="Jarju S."/>
            <person name="Secka A."/>
            <person name="Antonio M."/>
            <person name="Oren A."/>
            <person name="Chaudhuri R.R."/>
            <person name="La Ragione R."/>
            <person name="Hildebrand F."/>
            <person name="Pallen M.J."/>
        </authorList>
    </citation>
    <scope>NUCLEOTIDE SEQUENCE</scope>
    <source>
        <strain evidence="1">14975</strain>
    </source>
</reference>
<organism evidence="1 2">
    <name type="scientific">Candidatus Akkermansia intestinigallinarum</name>
    <dbReference type="NCBI Taxonomy" id="2838431"/>
    <lineage>
        <taxon>Bacteria</taxon>
        <taxon>Pseudomonadati</taxon>
        <taxon>Verrucomicrobiota</taxon>
        <taxon>Verrucomicrobiia</taxon>
        <taxon>Verrucomicrobiales</taxon>
        <taxon>Akkermansiaceae</taxon>
        <taxon>Akkermansia</taxon>
    </lineage>
</organism>
<dbReference type="AlphaFoldDB" id="A0A9D1V9E3"/>
<evidence type="ECO:0000313" key="1">
    <source>
        <dbReference type="EMBL" id="HIX18977.1"/>
    </source>
</evidence>
<gene>
    <name evidence="1" type="ORF">H9862_00060</name>
</gene>
<accession>A0A9D1V9E3</accession>